<dbReference type="InterPro" id="IPR019646">
    <property type="entry name" value="Aminoglyc_AdlTrfase"/>
</dbReference>
<comment type="caution">
    <text evidence="1">The sequence shown here is derived from an EMBL/GenBank/DDBJ whole genome shotgun (WGS) entry which is preliminary data.</text>
</comment>
<dbReference type="Proteomes" id="UP001589818">
    <property type="component" value="Unassembled WGS sequence"/>
</dbReference>
<proteinExistence type="predicted"/>
<evidence type="ECO:0000313" key="1">
    <source>
        <dbReference type="EMBL" id="MFC0390644.1"/>
    </source>
</evidence>
<protein>
    <submittedName>
        <fullName evidence="1">Nucleotidyltransferase domain-containing protein</fullName>
    </submittedName>
</protein>
<gene>
    <name evidence="1" type="ORF">ACFFJ8_04535</name>
</gene>
<name>A0ABV6J588_9BACL</name>
<evidence type="ECO:0000313" key="2">
    <source>
        <dbReference type="Proteomes" id="UP001589818"/>
    </source>
</evidence>
<accession>A0ABV6J588</accession>
<organism evidence="1 2">
    <name type="scientific">Paenibacillus mendelii</name>
    <dbReference type="NCBI Taxonomy" id="206163"/>
    <lineage>
        <taxon>Bacteria</taxon>
        <taxon>Bacillati</taxon>
        <taxon>Bacillota</taxon>
        <taxon>Bacilli</taxon>
        <taxon>Bacillales</taxon>
        <taxon>Paenibacillaceae</taxon>
        <taxon>Paenibacillus</taxon>
    </lineage>
</organism>
<dbReference type="EMBL" id="JBHLVF010000009">
    <property type="protein sequence ID" value="MFC0390644.1"/>
    <property type="molecule type" value="Genomic_DNA"/>
</dbReference>
<sequence>MRTDIYNWMPISVSEVCAIFSEMPVKWCIAGGWALDLHVGQQSRPHADVDVILLRGEQLTAYQHLTPEWKLYKAEDGKLSDWEEGEFLATTQDIWVSKDSNSPWAFQIMFIDTEQDYWIYRREKAIRRPLQDCIATTTEGIPYLKPEIQLLYKGGSSGIRDKDQTDFLTVLPTLRPPAREWLKVSLKRQFPEGHAWVEYIDKHEDPKRG</sequence>
<dbReference type="Pfam" id="PF10706">
    <property type="entry name" value="Aminoglyc_resit"/>
    <property type="match status" value="1"/>
</dbReference>
<dbReference type="RefSeq" id="WP_204820981.1">
    <property type="nucleotide sequence ID" value="NZ_JANHOF010000009.1"/>
</dbReference>
<keyword evidence="2" id="KW-1185">Reference proteome</keyword>
<reference evidence="1 2" key="1">
    <citation type="submission" date="2024-09" db="EMBL/GenBank/DDBJ databases">
        <authorList>
            <person name="Sun Q."/>
            <person name="Mori K."/>
        </authorList>
    </citation>
    <scope>NUCLEOTIDE SEQUENCE [LARGE SCALE GENOMIC DNA]</scope>
    <source>
        <strain evidence="1 2">CCM 4839</strain>
    </source>
</reference>
<dbReference type="Gene3D" id="3.30.460.40">
    <property type="match status" value="1"/>
</dbReference>